<evidence type="ECO:0000313" key="2">
    <source>
        <dbReference type="Proteomes" id="UP000245783"/>
    </source>
</evidence>
<reference evidence="1 2" key="1">
    <citation type="journal article" date="2018" name="Mol. Biol. Evol.">
        <title>Broad Genomic Sampling Reveals a Smut Pathogenic Ancestry of the Fungal Clade Ustilaginomycotina.</title>
        <authorList>
            <person name="Kijpornyongpan T."/>
            <person name="Mondo S.J."/>
            <person name="Barry K."/>
            <person name="Sandor L."/>
            <person name="Lee J."/>
            <person name="Lipzen A."/>
            <person name="Pangilinan J."/>
            <person name="LaButti K."/>
            <person name="Hainaut M."/>
            <person name="Henrissat B."/>
            <person name="Grigoriev I.V."/>
            <person name="Spatafora J.W."/>
            <person name="Aime M.C."/>
        </authorList>
    </citation>
    <scope>NUCLEOTIDE SEQUENCE [LARGE SCALE GENOMIC DNA]</scope>
    <source>
        <strain evidence="1 2">MCA 4658</strain>
    </source>
</reference>
<organism evidence="1 2">
    <name type="scientific">Ceraceosorus guamensis</name>
    <dbReference type="NCBI Taxonomy" id="1522189"/>
    <lineage>
        <taxon>Eukaryota</taxon>
        <taxon>Fungi</taxon>
        <taxon>Dikarya</taxon>
        <taxon>Basidiomycota</taxon>
        <taxon>Ustilaginomycotina</taxon>
        <taxon>Exobasidiomycetes</taxon>
        <taxon>Ceraceosorales</taxon>
        <taxon>Ceraceosoraceae</taxon>
        <taxon>Ceraceosorus</taxon>
    </lineage>
</organism>
<dbReference type="RefSeq" id="XP_025368925.1">
    <property type="nucleotide sequence ID" value="XM_025510512.1"/>
</dbReference>
<dbReference type="AlphaFoldDB" id="A0A316W262"/>
<name>A0A316W262_9BASI</name>
<keyword evidence="2" id="KW-1185">Reference proteome</keyword>
<proteinExistence type="predicted"/>
<protein>
    <submittedName>
        <fullName evidence="1">Uncharacterized protein</fullName>
    </submittedName>
</protein>
<dbReference type="GeneID" id="37032382"/>
<gene>
    <name evidence="1" type="ORF">IE81DRAFT_158945</name>
</gene>
<dbReference type="Proteomes" id="UP000245783">
    <property type="component" value="Unassembled WGS sequence"/>
</dbReference>
<sequence>MHACLSAFAFVIRTRCPSCLNGTARLSLLRVSPPIQVKGDANARMLIPSSRESRNHIESGARFEGGLSWTYDADTQGRLRASRGLERPVKGGETKDLCRSLGRSTLCGESC</sequence>
<evidence type="ECO:0000313" key="1">
    <source>
        <dbReference type="EMBL" id="PWN41765.1"/>
    </source>
</evidence>
<dbReference type="InParanoid" id="A0A316W262"/>
<accession>A0A316W262</accession>
<dbReference type="EMBL" id="KZ819388">
    <property type="protein sequence ID" value="PWN41765.1"/>
    <property type="molecule type" value="Genomic_DNA"/>
</dbReference>